<comment type="similarity">
    <text evidence="5">Belongs to the SAT4 family.</text>
</comment>
<feature type="transmembrane region" description="Helical" evidence="7">
    <location>
        <begin position="251"/>
        <end position="270"/>
    </location>
</feature>
<comment type="subcellular location">
    <subcellularLocation>
        <location evidence="1">Membrane</location>
        <topology evidence="1">Multi-pass membrane protein</topology>
    </subcellularLocation>
</comment>
<feature type="compositionally biased region" description="Basic and acidic residues" evidence="6">
    <location>
        <begin position="336"/>
        <end position="346"/>
    </location>
</feature>
<name>A0A1J7IZS7_9PEZI</name>
<keyword evidence="2 7" id="KW-0812">Transmembrane</keyword>
<dbReference type="GO" id="GO:0016020">
    <property type="term" value="C:membrane"/>
    <property type="evidence" value="ECO:0007669"/>
    <property type="project" value="UniProtKB-SubCell"/>
</dbReference>
<feature type="transmembrane region" description="Helical" evidence="7">
    <location>
        <begin position="22"/>
        <end position="43"/>
    </location>
</feature>
<dbReference type="Proteomes" id="UP000182658">
    <property type="component" value="Unassembled WGS sequence"/>
</dbReference>
<dbReference type="PANTHER" id="PTHR33048">
    <property type="entry name" value="PTH11-LIKE INTEGRAL MEMBRANE PROTEIN (AFU_ORTHOLOGUE AFUA_5G11245)"/>
    <property type="match status" value="1"/>
</dbReference>
<feature type="transmembrane region" description="Helical" evidence="7">
    <location>
        <begin position="133"/>
        <end position="155"/>
    </location>
</feature>
<organism evidence="9 10">
    <name type="scientific">Coniochaeta ligniaria NRRL 30616</name>
    <dbReference type="NCBI Taxonomy" id="1408157"/>
    <lineage>
        <taxon>Eukaryota</taxon>
        <taxon>Fungi</taxon>
        <taxon>Dikarya</taxon>
        <taxon>Ascomycota</taxon>
        <taxon>Pezizomycotina</taxon>
        <taxon>Sordariomycetes</taxon>
        <taxon>Sordariomycetidae</taxon>
        <taxon>Coniochaetales</taxon>
        <taxon>Coniochaetaceae</taxon>
        <taxon>Coniochaeta</taxon>
    </lineage>
</organism>
<keyword evidence="4 7" id="KW-0472">Membrane</keyword>
<proteinExistence type="inferred from homology"/>
<sequence>MVPTQTETIDHSLDSESRFGQIVTILAVFSVLSTTAVALRVFVRWHLLRTFGWDDAVMMVGQCLAIGAAVCEGLEAKYGLGRHQWTFREEDTVPYMQSFYASVVVYNVGLCVVKISILLQYRRIFVTSGIQRIIRVLLVFFSVWTIVLTFLLSLVCVPVAKFWTPTIEGRCLDELAIWYVVAGVNLVTDFTVCGMPLPVVSHLRIPRRQKLMLVAVFCLGLFTCVISIVRIPTLSHASKSHDGTWDNVDAAIWSFLELTIAILAACLPTLRPIFVKVMPHLFGASSRGTTDRPAGVGYISPFPLSGSGKAHGGSGATWLGSKATPSSQAGPTSVIKDSDSTEELHRGAGWMPRGNGATEDDLEYGLQDLKPRAGGHDGQTYTIVVSAGRDKSPTGTNALHDAGLGGGITATTMITQQVESGDSDERSRSPGAR</sequence>
<feature type="domain" description="Rhodopsin" evidence="8">
    <location>
        <begin position="39"/>
        <end position="275"/>
    </location>
</feature>
<dbReference type="AlphaFoldDB" id="A0A1J7IZS7"/>
<keyword evidence="3 7" id="KW-1133">Transmembrane helix</keyword>
<evidence type="ECO:0000256" key="6">
    <source>
        <dbReference type="SAM" id="MobiDB-lite"/>
    </source>
</evidence>
<evidence type="ECO:0000256" key="7">
    <source>
        <dbReference type="SAM" id="Phobius"/>
    </source>
</evidence>
<evidence type="ECO:0000256" key="4">
    <source>
        <dbReference type="ARBA" id="ARBA00023136"/>
    </source>
</evidence>
<dbReference type="EMBL" id="KV875095">
    <property type="protein sequence ID" value="OIW32667.1"/>
    <property type="molecule type" value="Genomic_DNA"/>
</dbReference>
<dbReference type="InterPro" id="IPR052337">
    <property type="entry name" value="SAT4-like"/>
</dbReference>
<feature type="region of interest" description="Disordered" evidence="6">
    <location>
        <begin position="322"/>
        <end position="356"/>
    </location>
</feature>
<dbReference type="OrthoDB" id="3648173at2759"/>
<evidence type="ECO:0000313" key="10">
    <source>
        <dbReference type="Proteomes" id="UP000182658"/>
    </source>
</evidence>
<feature type="transmembrane region" description="Helical" evidence="7">
    <location>
        <begin position="175"/>
        <end position="199"/>
    </location>
</feature>
<evidence type="ECO:0000256" key="1">
    <source>
        <dbReference type="ARBA" id="ARBA00004141"/>
    </source>
</evidence>
<dbReference type="InterPro" id="IPR049326">
    <property type="entry name" value="Rhodopsin_dom_fungi"/>
</dbReference>
<dbReference type="Pfam" id="PF20684">
    <property type="entry name" value="Fung_rhodopsin"/>
    <property type="match status" value="1"/>
</dbReference>
<feature type="transmembrane region" description="Helical" evidence="7">
    <location>
        <begin position="211"/>
        <end position="231"/>
    </location>
</feature>
<dbReference type="InParanoid" id="A0A1J7IZS7"/>
<evidence type="ECO:0000259" key="8">
    <source>
        <dbReference type="Pfam" id="PF20684"/>
    </source>
</evidence>
<keyword evidence="10" id="KW-1185">Reference proteome</keyword>
<dbReference type="STRING" id="1408157.A0A1J7IZS7"/>
<gene>
    <name evidence="9" type="ORF">CONLIGDRAFT_630317</name>
</gene>
<accession>A0A1J7IZS7</accession>
<dbReference type="PANTHER" id="PTHR33048:SF47">
    <property type="entry name" value="INTEGRAL MEMBRANE PROTEIN-RELATED"/>
    <property type="match status" value="1"/>
</dbReference>
<evidence type="ECO:0000256" key="3">
    <source>
        <dbReference type="ARBA" id="ARBA00022989"/>
    </source>
</evidence>
<evidence type="ECO:0000256" key="2">
    <source>
        <dbReference type="ARBA" id="ARBA00022692"/>
    </source>
</evidence>
<evidence type="ECO:0000313" key="9">
    <source>
        <dbReference type="EMBL" id="OIW32667.1"/>
    </source>
</evidence>
<protein>
    <recommendedName>
        <fullName evidence="8">Rhodopsin domain-containing protein</fullName>
    </recommendedName>
</protein>
<reference evidence="9 10" key="1">
    <citation type="submission" date="2016-10" db="EMBL/GenBank/DDBJ databases">
        <title>Draft genome sequence of Coniochaeta ligniaria NRRL30616, a lignocellulolytic fungus for bioabatement of inhibitors in plant biomass hydrolysates.</title>
        <authorList>
            <consortium name="DOE Joint Genome Institute"/>
            <person name="Jimenez D.J."/>
            <person name="Hector R.E."/>
            <person name="Riley R."/>
            <person name="Sun H."/>
            <person name="Grigoriev I.V."/>
            <person name="Van Elsas J.D."/>
            <person name="Nichols N.N."/>
        </authorList>
    </citation>
    <scope>NUCLEOTIDE SEQUENCE [LARGE SCALE GENOMIC DNA]</scope>
    <source>
        <strain evidence="9 10">NRRL 30616</strain>
    </source>
</reference>
<feature type="transmembrane region" description="Helical" evidence="7">
    <location>
        <begin position="99"/>
        <end position="121"/>
    </location>
</feature>
<evidence type="ECO:0000256" key="5">
    <source>
        <dbReference type="ARBA" id="ARBA00038359"/>
    </source>
</evidence>